<dbReference type="GO" id="GO:0015628">
    <property type="term" value="P:protein secretion by the type II secretion system"/>
    <property type="evidence" value="ECO:0007669"/>
    <property type="project" value="TreeGrafter"/>
</dbReference>
<evidence type="ECO:0008006" key="3">
    <source>
        <dbReference type="Google" id="ProtNLM"/>
    </source>
</evidence>
<proteinExistence type="predicted"/>
<dbReference type="Pfam" id="PF12836">
    <property type="entry name" value="HHH_3"/>
    <property type="match status" value="2"/>
</dbReference>
<protein>
    <recommendedName>
        <fullName evidence="3">Helix-hairpin-helix domain-containing protein</fullName>
    </recommendedName>
</protein>
<dbReference type="Proteomes" id="UP000625976">
    <property type="component" value="Unassembled WGS sequence"/>
</dbReference>
<dbReference type="GO" id="GO:0015627">
    <property type="term" value="C:type II protein secretion system complex"/>
    <property type="evidence" value="ECO:0007669"/>
    <property type="project" value="TreeGrafter"/>
</dbReference>
<organism evidence="1 2">
    <name type="scientific">Bizionia arctica</name>
    <dbReference type="NCBI Taxonomy" id="1495645"/>
    <lineage>
        <taxon>Bacteria</taxon>
        <taxon>Pseudomonadati</taxon>
        <taxon>Bacteroidota</taxon>
        <taxon>Flavobacteriia</taxon>
        <taxon>Flavobacteriales</taxon>
        <taxon>Flavobacteriaceae</taxon>
        <taxon>Bizionia</taxon>
    </lineage>
</organism>
<comment type="caution">
    <text evidence="1">The sequence shown here is derived from an EMBL/GenBank/DDBJ whole genome shotgun (WGS) entry which is preliminary data.</text>
</comment>
<dbReference type="PANTHER" id="PTHR21180:SF32">
    <property type="entry name" value="ENDONUCLEASE_EXONUCLEASE_PHOSPHATASE FAMILY DOMAIN-CONTAINING PROTEIN 1"/>
    <property type="match status" value="1"/>
</dbReference>
<dbReference type="AlphaFoldDB" id="A0A917GQK5"/>
<reference evidence="1" key="2">
    <citation type="submission" date="2020-09" db="EMBL/GenBank/DDBJ databases">
        <authorList>
            <person name="Sun Q."/>
            <person name="Zhou Y."/>
        </authorList>
    </citation>
    <scope>NUCLEOTIDE SEQUENCE</scope>
    <source>
        <strain evidence="1">CGMCC 1.12751</strain>
    </source>
</reference>
<accession>A0A917GQK5</accession>
<dbReference type="Gene3D" id="1.10.150.320">
    <property type="entry name" value="Photosystem II 12 kDa extrinsic protein"/>
    <property type="match status" value="2"/>
</dbReference>
<dbReference type="PANTHER" id="PTHR21180">
    <property type="entry name" value="ENDONUCLEASE/EXONUCLEASE/PHOSPHATASE FAMILY DOMAIN-CONTAINING PROTEIN 1"/>
    <property type="match status" value="1"/>
</dbReference>
<gene>
    <name evidence="1" type="ORF">GCM10010976_26720</name>
</gene>
<dbReference type="InterPro" id="IPR051675">
    <property type="entry name" value="Endo/Exo/Phosphatase_dom_1"/>
</dbReference>
<dbReference type="EMBL" id="BMFQ01000003">
    <property type="protein sequence ID" value="GGG54453.1"/>
    <property type="molecule type" value="Genomic_DNA"/>
</dbReference>
<evidence type="ECO:0000313" key="1">
    <source>
        <dbReference type="EMBL" id="GGG54453.1"/>
    </source>
</evidence>
<dbReference type="InterPro" id="IPR010994">
    <property type="entry name" value="RuvA_2-like"/>
</dbReference>
<reference evidence="1" key="1">
    <citation type="journal article" date="2014" name="Int. J. Syst. Evol. Microbiol.">
        <title>Complete genome sequence of Corynebacterium casei LMG S-19264T (=DSM 44701T), isolated from a smear-ripened cheese.</title>
        <authorList>
            <consortium name="US DOE Joint Genome Institute (JGI-PGF)"/>
            <person name="Walter F."/>
            <person name="Albersmeier A."/>
            <person name="Kalinowski J."/>
            <person name="Ruckert C."/>
        </authorList>
    </citation>
    <scope>NUCLEOTIDE SEQUENCE</scope>
    <source>
        <strain evidence="1">CGMCC 1.12751</strain>
    </source>
</reference>
<sequence>MVYFFVSFTPEKTQVNQKELLKFELEIDSLRLVEIENKKPKIYPFNPNFITDYKGYTLGMTTEEIDRLLAFRKQDKWVNSVQEFQNVTKVSDSFLAIISPYFKFPEWVTNPKPKTFTTYQYNNQPKTFEQKQDLNTASALQLQKVNGIGEGYSKRIIAYRDKLGGFIADIQLREVYGLSPEVIDRVVEQFTVKTPKQVEKINLNTASIEQLVTIQYIDYEVAHHIIEQRTLREGYQSLDDLLKVKSFPSNKIEIIKLYLKLN</sequence>
<dbReference type="SUPFAM" id="SSF47781">
    <property type="entry name" value="RuvA domain 2-like"/>
    <property type="match status" value="2"/>
</dbReference>
<name>A0A917GQK5_9FLAO</name>
<evidence type="ECO:0000313" key="2">
    <source>
        <dbReference type="Proteomes" id="UP000625976"/>
    </source>
</evidence>
<keyword evidence="2" id="KW-1185">Reference proteome</keyword>